<feature type="non-terminal residue" evidence="2">
    <location>
        <position position="1"/>
    </location>
</feature>
<dbReference type="Gene3D" id="1.20.1260.60">
    <property type="entry name" value="Vacuolar protein sorting-associated protein Ist1"/>
    <property type="match status" value="1"/>
</dbReference>
<protein>
    <submittedName>
        <fullName evidence="2">SPOSA6832_03629-mRNA-1:cds</fullName>
    </submittedName>
</protein>
<evidence type="ECO:0000313" key="2">
    <source>
        <dbReference type="EMBL" id="CEQ41882.1"/>
    </source>
</evidence>
<dbReference type="PANTHER" id="PTHR12161:SF5">
    <property type="entry name" value="IST1 HOMOLOG"/>
    <property type="match status" value="1"/>
</dbReference>
<keyword evidence="3" id="KW-1185">Reference proteome</keyword>
<dbReference type="EMBL" id="CENE01000018">
    <property type="protein sequence ID" value="CEQ41882.1"/>
    <property type="molecule type" value="Genomic_DNA"/>
</dbReference>
<dbReference type="Pfam" id="PF03398">
    <property type="entry name" value="Ist1"/>
    <property type="match status" value="1"/>
</dbReference>
<sequence length="209" mass="23159">MPPPSAWSPPRAKVQLKLAIQRLRLLAQKKTQLAKATRREIAQQLEKGRIESASIKCEGIMSEDLYVELLEVLELYCELLLARFGLLETVKEIDPGVNEAVAGIIHAAPRTELKELHVLREMLMSKGGRDYSIACVDNVDGIVPDRVTAKLVVSAPPQELIDLYLYEIAKAYSVDWRPQGFPDPNAPVDETESPSISLLIGSLFLPAAF</sequence>
<dbReference type="AlphaFoldDB" id="A0A0D6EP88"/>
<accession>A0A0D6EP88</accession>
<dbReference type="FunFam" id="1.20.1260.60:FF:000002">
    <property type="entry name" value="Vacuolar protein sorting-associated protein IST1"/>
    <property type="match status" value="1"/>
</dbReference>
<gene>
    <name evidence="2" type="primary">SPOSA6832_03629</name>
</gene>
<dbReference type="GO" id="GO:0015031">
    <property type="term" value="P:protein transport"/>
    <property type="evidence" value="ECO:0007669"/>
    <property type="project" value="InterPro"/>
</dbReference>
<organism evidence="2 3">
    <name type="scientific">Sporidiobolus salmonicolor</name>
    <name type="common">Yeast-like fungus</name>
    <name type="synonym">Sporobolomyces salmonicolor</name>
    <dbReference type="NCBI Taxonomy" id="5005"/>
    <lineage>
        <taxon>Eukaryota</taxon>
        <taxon>Fungi</taxon>
        <taxon>Dikarya</taxon>
        <taxon>Basidiomycota</taxon>
        <taxon>Pucciniomycotina</taxon>
        <taxon>Microbotryomycetes</taxon>
        <taxon>Sporidiobolales</taxon>
        <taxon>Sporidiobolaceae</taxon>
        <taxon>Sporobolomyces</taxon>
    </lineage>
</organism>
<evidence type="ECO:0000256" key="1">
    <source>
        <dbReference type="ARBA" id="ARBA00005536"/>
    </source>
</evidence>
<comment type="similarity">
    <text evidence="1">Belongs to the IST1 family.</text>
</comment>
<dbReference type="PANTHER" id="PTHR12161">
    <property type="entry name" value="IST1 FAMILY MEMBER"/>
    <property type="match status" value="1"/>
</dbReference>
<dbReference type="Proteomes" id="UP000243876">
    <property type="component" value="Unassembled WGS sequence"/>
</dbReference>
<evidence type="ECO:0000313" key="3">
    <source>
        <dbReference type="Proteomes" id="UP000243876"/>
    </source>
</evidence>
<dbReference type="OrthoDB" id="29853at2759"/>
<dbReference type="InterPro" id="IPR042277">
    <property type="entry name" value="IST1-like"/>
</dbReference>
<name>A0A0D6EP88_SPOSA</name>
<reference evidence="3" key="1">
    <citation type="submission" date="2015-02" db="EMBL/GenBank/DDBJ databases">
        <authorList>
            <person name="Gon?alves P."/>
        </authorList>
    </citation>
    <scope>NUCLEOTIDE SEQUENCE [LARGE SCALE GENOMIC DNA]</scope>
</reference>
<dbReference type="InterPro" id="IPR005061">
    <property type="entry name" value="Ist1"/>
</dbReference>
<proteinExistence type="inferred from homology"/>